<dbReference type="PATRIC" id="fig|992075.3.peg.576"/>
<dbReference type="EMBL" id="AKPL01000001">
    <property type="protein sequence ID" value="EJC04115.1"/>
    <property type="molecule type" value="Genomic_DNA"/>
</dbReference>
<gene>
    <name evidence="1" type="ORF">HPHPP4_0590</name>
</gene>
<organism evidence="1 2">
    <name type="scientific">Helicobacter pylori Hp P-4</name>
    <dbReference type="NCBI Taxonomy" id="992075"/>
    <lineage>
        <taxon>Bacteria</taxon>
        <taxon>Pseudomonadati</taxon>
        <taxon>Campylobacterota</taxon>
        <taxon>Epsilonproteobacteria</taxon>
        <taxon>Campylobacterales</taxon>
        <taxon>Helicobacteraceae</taxon>
        <taxon>Helicobacter</taxon>
    </lineage>
</organism>
<dbReference type="Proteomes" id="UP000004561">
    <property type="component" value="Unassembled WGS sequence"/>
</dbReference>
<evidence type="ECO:0000313" key="1">
    <source>
        <dbReference type="EMBL" id="EJC04115.1"/>
    </source>
</evidence>
<evidence type="ECO:0000313" key="2">
    <source>
        <dbReference type="Proteomes" id="UP000004561"/>
    </source>
</evidence>
<comment type="caution">
    <text evidence="1">The sequence shown here is derived from an EMBL/GenBank/DDBJ whole genome shotgun (WGS) entry which is preliminary data.</text>
</comment>
<sequence length="66" mass="7926">MPMLILILFDSFFLILDYECYYLKLLPFSSGCKNTQTNPSVKRQQPFCMLRYLAYFYTKPLLTLIR</sequence>
<proteinExistence type="predicted"/>
<reference evidence="1 2" key="1">
    <citation type="journal article" date="2013" name="Pathog. Dis.">
        <title>Genome sequences of 65 Helicobacter pylori strains isolated from asymptomatic individuals and patients with gastric cancer, peptic ulcer disease, or gastritis.</title>
        <authorList>
            <person name="Blanchard T.G."/>
            <person name="Czinn S.J."/>
            <person name="Correa P."/>
            <person name="Nakazawa T."/>
            <person name="Keelan M."/>
            <person name="Morningstar L."/>
            <person name="Santana-Cruz I."/>
            <person name="Maroo A."/>
            <person name="McCracken C."/>
            <person name="Shefchek K."/>
            <person name="Daugherty S."/>
            <person name="Song Y."/>
            <person name="Fraser C.M."/>
            <person name="Fricke W.F."/>
        </authorList>
    </citation>
    <scope>NUCLEOTIDE SEQUENCE [LARGE SCALE GENOMIC DNA]</scope>
    <source>
        <strain evidence="1 2">Hp P-4</strain>
    </source>
</reference>
<protein>
    <submittedName>
        <fullName evidence="1">Uncharacterized protein</fullName>
    </submittedName>
</protein>
<accession>I9WJI0</accession>
<dbReference type="AlphaFoldDB" id="I9WJI0"/>
<name>I9WJI0_HELPX</name>